<accession>A0A0D1XXD4</accession>
<comment type="caution">
    <text evidence="1">The sequence shown here is derived from an EMBL/GenBank/DDBJ whole genome shotgun (WGS) entry which is preliminary data.</text>
</comment>
<reference evidence="1 2" key="1">
    <citation type="submission" date="2015-07" db="EMBL/GenBank/DDBJ databases">
        <title>Fjat-14205 dsm 2895.</title>
        <authorList>
            <person name="Liu B."/>
            <person name="Wang J."/>
            <person name="Zhu Y."/>
            <person name="Liu G."/>
            <person name="Chen Q."/>
            <person name="Chen Z."/>
            <person name="Lan J."/>
            <person name="Che J."/>
            <person name="Ge C."/>
            <person name="Shi H."/>
            <person name="Pan Z."/>
            <person name="Liu X."/>
        </authorList>
    </citation>
    <scope>NUCLEOTIDE SEQUENCE [LARGE SCALE GENOMIC DNA]</scope>
    <source>
        <strain evidence="1 2">DSM 2895</strain>
    </source>
</reference>
<sequence length="77" mass="8661">MRRGFPLLPAWLRFSVQFCAGEHVLCSDEIYGATAFLLETELIRLGIDCSFVPFHSSESIEEVKDIIADLERGLGML</sequence>
<dbReference type="GeneID" id="42307948"/>
<dbReference type="EMBL" id="LGUG01000004">
    <property type="protein sequence ID" value="KON97828.1"/>
    <property type="molecule type" value="Genomic_DNA"/>
</dbReference>
<dbReference type="AlphaFoldDB" id="A0A0D1XXD4"/>
<proteinExistence type="predicted"/>
<dbReference type="Proteomes" id="UP000037269">
    <property type="component" value="Unassembled WGS sequence"/>
</dbReference>
<name>A0A0D1XXD4_ANEMI</name>
<evidence type="ECO:0000313" key="2">
    <source>
        <dbReference type="Proteomes" id="UP000037269"/>
    </source>
</evidence>
<keyword evidence="2" id="KW-1185">Reference proteome</keyword>
<gene>
    <name evidence="1" type="ORF">AF333_22740</name>
</gene>
<dbReference type="PATRIC" id="fig|47500.8.peg.3059"/>
<evidence type="ECO:0000313" key="1">
    <source>
        <dbReference type="EMBL" id="KON97828.1"/>
    </source>
</evidence>
<protein>
    <submittedName>
        <fullName evidence="1">Uncharacterized protein</fullName>
    </submittedName>
</protein>
<dbReference type="STRING" id="47500.AF333_22740"/>
<organism evidence="1 2">
    <name type="scientific">Aneurinibacillus migulanus</name>
    <name type="common">Bacillus migulanus</name>
    <dbReference type="NCBI Taxonomy" id="47500"/>
    <lineage>
        <taxon>Bacteria</taxon>
        <taxon>Bacillati</taxon>
        <taxon>Bacillota</taxon>
        <taxon>Bacilli</taxon>
        <taxon>Bacillales</taxon>
        <taxon>Paenibacillaceae</taxon>
        <taxon>Aneurinibacillus group</taxon>
        <taxon>Aneurinibacillus</taxon>
    </lineage>
</organism>
<dbReference type="RefSeq" id="WP_043067761.1">
    <property type="nucleotide sequence ID" value="NZ_BJOA01000217.1"/>
</dbReference>